<dbReference type="OrthoDB" id="271628at2759"/>
<dbReference type="AlphaFoldDB" id="A0A2G9P6D3"/>
<dbReference type="Proteomes" id="UP000228934">
    <property type="component" value="Unassembled WGS sequence"/>
</dbReference>
<dbReference type="PROSITE" id="PS51339">
    <property type="entry name" value="PPASE_MYOTUBULARIN"/>
    <property type="match status" value="1"/>
</dbReference>
<dbReference type="GO" id="GO:0004438">
    <property type="term" value="F:phosphatidylinositol-3-phosphate phosphatase activity"/>
    <property type="evidence" value="ECO:0007669"/>
    <property type="project" value="TreeGrafter"/>
</dbReference>
<protein>
    <recommendedName>
        <fullName evidence="3">Myotubularin phosphatase domain-containing protein</fullName>
    </recommendedName>
</protein>
<dbReference type="InterPro" id="IPR029021">
    <property type="entry name" value="Prot-tyrosine_phosphatase-like"/>
</dbReference>
<organism evidence="4 5">
    <name type="scientific">Aquarana catesbeiana</name>
    <name type="common">American bullfrog</name>
    <name type="synonym">Rana catesbeiana</name>
    <dbReference type="NCBI Taxonomy" id="8400"/>
    <lineage>
        <taxon>Eukaryota</taxon>
        <taxon>Metazoa</taxon>
        <taxon>Chordata</taxon>
        <taxon>Craniata</taxon>
        <taxon>Vertebrata</taxon>
        <taxon>Euteleostomi</taxon>
        <taxon>Amphibia</taxon>
        <taxon>Batrachia</taxon>
        <taxon>Anura</taxon>
        <taxon>Neobatrachia</taxon>
        <taxon>Ranoidea</taxon>
        <taxon>Ranidae</taxon>
        <taxon>Aquarana</taxon>
    </lineage>
</organism>
<dbReference type="GO" id="GO:0010506">
    <property type="term" value="P:regulation of autophagy"/>
    <property type="evidence" value="ECO:0007669"/>
    <property type="project" value="TreeGrafter"/>
</dbReference>
<sequence length="162" mass="18067">MELLRMGFDMQNAWRVSEINNNYKLCPSYPQKLLVPVWITDKELENVASFRSWKRIPVVVYSQPEISWWGWRNADDEHLVTSIAKACALNPGGRTAATSLNNKGTDSSLTACPGMEGSTPPQKLLILDARSYTAAVANRAKGGGCECEGREHSNMFARLTWC</sequence>
<dbReference type="GO" id="GO:0019903">
    <property type="term" value="F:protein phosphatase binding"/>
    <property type="evidence" value="ECO:0007669"/>
    <property type="project" value="TreeGrafter"/>
</dbReference>
<dbReference type="InterPro" id="IPR010569">
    <property type="entry name" value="Myotubularin-like_Pase_dom"/>
</dbReference>
<proteinExistence type="inferred from homology"/>
<dbReference type="SUPFAM" id="SSF52799">
    <property type="entry name" value="(Phosphotyrosine protein) phosphatases II"/>
    <property type="match status" value="1"/>
</dbReference>
<dbReference type="GO" id="GO:0052629">
    <property type="term" value="F:phosphatidylinositol-3,5-bisphosphate 3-phosphatase activity"/>
    <property type="evidence" value="ECO:0007669"/>
    <property type="project" value="TreeGrafter"/>
</dbReference>
<dbReference type="Pfam" id="PF06602">
    <property type="entry name" value="Myotub-related"/>
    <property type="match status" value="1"/>
</dbReference>
<feature type="non-terminal residue" evidence="4">
    <location>
        <position position="162"/>
    </location>
</feature>
<dbReference type="GO" id="GO:0016020">
    <property type="term" value="C:membrane"/>
    <property type="evidence" value="ECO:0007669"/>
    <property type="project" value="TreeGrafter"/>
</dbReference>
<feature type="domain" description="Myotubularin phosphatase" evidence="3">
    <location>
        <begin position="1"/>
        <end position="162"/>
    </location>
</feature>
<feature type="binding site" evidence="2">
    <location>
        <begin position="138"/>
        <end position="141"/>
    </location>
    <ligand>
        <name>substrate</name>
    </ligand>
</feature>
<dbReference type="GO" id="GO:0046856">
    <property type="term" value="P:phosphatidylinositol dephosphorylation"/>
    <property type="evidence" value="ECO:0007669"/>
    <property type="project" value="TreeGrafter"/>
</dbReference>
<evidence type="ECO:0000259" key="3">
    <source>
        <dbReference type="PROSITE" id="PS51339"/>
    </source>
</evidence>
<accession>A0A2G9P6D3</accession>
<comment type="similarity">
    <text evidence="1">Belongs to the protein-tyrosine phosphatase family. Non-receptor class myotubularin subfamily.</text>
</comment>
<dbReference type="PANTHER" id="PTHR10807">
    <property type="entry name" value="MYOTUBULARIN-RELATED"/>
    <property type="match status" value="1"/>
</dbReference>
<dbReference type="PANTHER" id="PTHR10807:SF64">
    <property type="entry name" value="MYOTUBULARIN-RELATED PROTEIN 4"/>
    <property type="match status" value="1"/>
</dbReference>
<evidence type="ECO:0000313" key="4">
    <source>
        <dbReference type="EMBL" id="PIN98818.1"/>
    </source>
</evidence>
<dbReference type="GO" id="GO:0005737">
    <property type="term" value="C:cytoplasm"/>
    <property type="evidence" value="ECO:0007669"/>
    <property type="project" value="TreeGrafter"/>
</dbReference>
<evidence type="ECO:0000256" key="2">
    <source>
        <dbReference type="PIRSR" id="PIRSR630564-2"/>
    </source>
</evidence>
<evidence type="ECO:0000256" key="1">
    <source>
        <dbReference type="ARBA" id="ARBA00007471"/>
    </source>
</evidence>
<gene>
    <name evidence="4" type="ORF">AB205_0121380</name>
</gene>
<keyword evidence="5" id="KW-1185">Reference proteome</keyword>
<reference evidence="5" key="1">
    <citation type="journal article" date="2017" name="Nat. Commun.">
        <title>The North American bullfrog draft genome provides insight into hormonal regulation of long noncoding RNA.</title>
        <authorList>
            <person name="Hammond S.A."/>
            <person name="Warren R.L."/>
            <person name="Vandervalk B.P."/>
            <person name="Kucuk E."/>
            <person name="Khan H."/>
            <person name="Gibb E.A."/>
            <person name="Pandoh P."/>
            <person name="Kirk H."/>
            <person name="Zhao Y."/>
            <person name="Jones M."/>
            <person name="Mungall A.J."/>
            <person name="Coope R."/>
            <person name="Pleasance S."/>
            <person name="Moore R.A."/>
            <person name="Holt R.A."/>
            <person name="Round J.M."/>
            <person name="Ohora S."/>
            <person name="Walle B.V."/>
            <person name="Veldhoen N."/>
            <person name="Helbing C.C."/>
            <person name="Birol I."/>
        </authorList>
    </citation>
    <scope>NUCLEOTIDE SEQUENCE [LARGE SCALE GENOMIC DNA]</scope>
</reference>
<dbReference type="EMBL" id="KV922753">
    <property type="protein sequence ID" value="PIN98818.1"/>
    <property type="molecule type" value="Genomic_DNA"/>
</dbReference>
<evidence type="ECO:0000313" key="5">
    <source>
        <dbReference type="Proteomes" id="UP000228934"/>
    </source>
</evidence>
<name>A0A2G9P6D3_AQUCT</name>
<dbReference type="InterPro" id="IPR030564">
    <property type="entry name" value="Myotubularin"/>
</dbReference>